<dbReference type="EMBL" id="BT124220">
    <property type="protein sequence ID" value="ADE77486.1"/>
    <property type="molecule type" value="mRNA"/>
</dbReference>
<dbReference type="AlphaFoldDB" id="D5AD67"/>
<accession>D5AD67</accession>
<evidence type="ECO:0000313" key="1">
    <source>
        <dbReference type="EMBL" id="ADE77486.1"/>
    </source>
</evidence>
<organism evidence="1">
    <name type="scientific">Picea sitchensis</name>
    <name type="common">Sitka spruce</name>
    <name type="synonym">Pinus sitchensis</name>
    <dbReference type="NCBI Taxonomy" id="3332"/>
    <lineage>
        <taxon>Eukaryota</taxon>
        <taxon>Viridiplantae</taxon>
        <taxon>Streptophyta</taxon>
        <taxon>Embryophyta</taxon>
        <taxon>Tracheophyta</taxon>
        <taxon>Spermatophyta</taxon>
        <taxon>Pinopsida</taxon>
        <taxon>Pinidae</taxon>
        <taxon>Conifers I</taxon>
        <taxon>Pinales</taxon>
        <taxon>Pinaceae</taxon>
        <taxon>Picea</taxon>
    </lineage>
</organism>
<proteinExistence type="evidence at transcript level"/>
<reference evidence="1" key="1">
    <citation type="submission" date="2010-04" db="EMBL/GenBank/DDBJ databases">
        <authorList>
            <person name="Reid K.E."/>
            <person name="Liao N."/>
            <person name="Chan S."/>
            <person name="Docking R."/>
            <person name="Taylor G."/>
            <person name="Moore R."/>
            <person name="Mayo M."/>
            <person name="Munro S."/>
            <person name="King J."/>
            <person name="Yanchuk A."/>
            <person name="Holt R."/>
            <person name="Jones S."/>
            <person name="Marra M."/>
            <person name="Ritland C.E."/>
            <person name="Ritland K."/>
            <person name="Bohlmann J."/>
        </authorList>
    </citation>
    <scope>NUCLEOTIDE SEQUENCE</scope>
    <source>
        <tissue evidence="1">Bud</tissue>
    </source>
</reference>
<protein>
    <submittedName>
        <fullName evidence="1">Uncharacterized protein</fullName>
    </submittedName>
</protein>
<sequence>MALGFSTLHLDVVRSQIASLSVCFCVRLLLKPIMDEEERKRTKSTSCLLVNFLLEMN</sequence>
<name>D5AD67_PICSI</name>